<dbReference type="OrthoDB" id="2281046at2759"/>
<reference evidence="2" key="1">
    <citation type="submission" date="2016-04" db="EMBL/GenBank/DDBJ databases">
        <authorList>
            <person name="Evans L.H."/>
            <person name="Alamgir A."/>
            <person name="Owens N."/>
            <person name="Weber N.D."/>
            <person name="Virtaneva K."/>
            <person name="Barbian K."/>
            <person name="Babar A."/>
            <person name="Rosenke K."/>
        </authorList>
    </citation>
    <scope>NUCLEOTIDE SEQUENCE [LARGE SCALE GENOMIC DNA]</scope>
    <source>
        <strain evidence="2">CBS 101.48</strain>
    </source>
</reference>
<keyword evidence="3" id="KW-1185">Reference proteome</keyword>
<feature type="domain" description="Integrase zinc-binding" evidence="1">
    <location>
        <begin position="72"/>
        <end position="124"/>
    </location>
</feature>
<organism evidence="2">
    <name type="scientific">Absidia glauca</name>
    <name type="common">Pin mould</name>
    <dbReference type="NCBI Taxonomy" id="4829"/>
    <lineage>
        <taxon>Eukaryota</taxon>
        <taxon>Fungi</taxon>
        <taxon>Fungi incertae sedis</taxon>
        <taxon>Mucoromycota</taxon>
        <taxon>Mucoromycotina</taxon>
        <taxon>Mucoromycetes</taxon>
        <taxon>Mucorales</taxon>
        <taxon>Cunninghamellaceae</taxon>
        <taxon>Absidia</taxon>
    </lineage>
</organism>
<dbReference type="Proteomes" id="UP000078561">
    <property type="component" value="Unassembled WGS sequence"/>
</dbReference>
<dbReference type="InterPro" id="IPR041588">
    <property type="entry name" value="Integrase_H2C2"/>
</dbReference>
<dbReference type="Pfam" id="PF17921">
    <property type="entry name" value="Integrase_H2C2"/>
    <property type="match status" value="1"/>
</dbReference>
<dbReference type="EMBL" id="LT551844">
    <property type="protein sequence ID" value="SAL97595.1"/>
    <property type="molecule type" value="Genomic_DNA"/>
</dbReference>
<accession>A0A168LVY7</accession>
<dbReference type="AlphaFoldDB" id="A0A168LVY7"/>
<sequence length="166" mass="18802">DYNFDVVHLPGLDNILPDALSRLFPTAKDLGEQNGSDQLKIDYAVTTEQKKHARATRNTELQDSYTEPPTVEEKRDILEKAHLFGHFGAEAIVKAIHNNGMHWTNLKQEALILVKRCVPCQRFNIVKTGYNPHKPVYATMPGDHWAIDLAGPLSTTERNNKYLLNL</sequence>
<evidence type="ECO:0000313" key="3">
    <source>
        <dbReference type="Proteomes" id="UP000078561"/>
    </source>
</evidence>
<dbReference type="InParanoid" id="A0A168LVY7"/>
<name>A0A168LVY7_ABSGL</name>
<protein>
    <recommendedName>
        <fullName evidence="1">Integrase zinc-binding domain-containing protein</fullName>
    </recommendedName>
</protein>
<proteinExistence type="predicted"/>
<evidence type="ECO:0000259" key="1">
    <source>
        <dbReference type="Pfam" id="PF17921"/>
    </source>
</evidence>
<gene>
    <name evidence="2" type="primary">ABSGL_03096.1 scaffold 4178</name>
</gene>
<dbReference type="STRING" id="4829.A0A168LVY7"/>
<dbReference type="Gene3D" id="1.10.340.70">
    <property type="match status" value="1"/>
</dbReference>
<evidence type="ECO:0000313" key="2">
    <source>
        <dbReference type="EMBL" id="SAL97595.1"/>
    </source>
</evidence>
<feature type="non-terminal residue" evidence="2">
    <location>
        <position position="1"/>
    </location>
</feature>